<proteinExistence type="inferred from homology"/>
<comment type="similarity">
    <text evidence="1">Belongs to the ABC transporter superfamily.</text>
</comment>
<dbReference type="InterPro" id="IPR050166">
    <property type="entry name" value="ABC_transporter_ATP-bind"/>
</dbReference>
<dbReference type="GO" id="GO:0005524">
    <property type="term" value="F:ATP binding"/>
    <property type="evidence" value="ECO:0007669"/>
    <property type="project" value="UniProtKB-KW"/>
</dbReference>
<dbReference type="CDD" id="cd03293">
    <property type="entry name" value="ABC_NrtD_SsuB_transporters"/>
    <property type="match status" value="1"/>
</dbReference>
<keyword evidence="4 6" id="KW-0067">ATP-binding</keyword>
<dbReference type="EMBL" id="CP124734">
    <property type="protein sequence ID" value="WHA43544.1"/>
    <property type="molecule type" value="Genomic_DNA"/>
</dbReference>
<name>A0AAF0KK07_9HYPH</name>
<accession>A0AAF0KK07</accession>
<dbReference type="Proteomes" id="UP000298664">
    <property type="component" value="Chromosome Linear"/>
</dbReference>
<gene>
    <name evidence="6" type="ORF">CFBP5477_020170</name>
</gene>
<dbReference type="PROSITE" id="PS50893">
    <property type="entry name" value="ABC_TRANSPORTER_2"/>
    <property type="match status" value="1"/>
</dbReference>
<dbReference type="InterPro" id="IPR027417">
    <property type="entry name" value="P-loop_NTPase"/>
</dbReference>
<dbReference type="PROSITE" id="PS00211">
    <property type="entry name" value="ABC_TRANSPORTER_1"/>
    <property type="match status" value="1"/>
</dbReference>
<dbReference type="PANTHER" id="PTHR42788:SF19">
    <property type="entry name" value="ALIPHATIC SULFONATES IMPORT ATP-BINDING PROTEIN SSUB 2"/>
    <property type="match status" value="1"/>
</dbReference>
<dbReference type="SMART" id="SM00382">
    <property type="entry name" value="AAA"/>
    <property type="match status" value="1"/>
</dbReference>
<evidence type="ECO:0000256" key="1">
    <source>
        <dbReference type="ARBA" id="ARBA00005417"/>
    </source>
</evidence>
<dbReference type="RefSeq" id="WP_137395634.1">
    <property type="nucleotide sequence ID" value="NZ_CP124734.1"/>
</dbReference>
<organism evidence="6 7">
    <name type="scientific">Agrobacterium larrymoorei</name>
    <dbReference type="NCBI Taxonomy" id="160699"/>
    <lineage>
        <taxon>Bacteria</taxon>
        <taxon>Pseudomonadati</taxon>
        <taxon>Pseudomonadota</taxon>
        <taxon>Alphaproteobacteria</taxon>
        <taxon>Hyphomicrobiales</taxon>
        <taxon>Rhizobiaceae</taxon>
        <taxon>Rhizobium/Agrobacterium group</taxon>
        <taxon>Agrobacterium</taxon>
    </lineage>
</organism>
<evidence type="ECO:0000313" key="6">
    <source>
        <dbReference type="EMBL" id="WHA43544.1"/>
    </source>
</evidence>
<dbReference type="InterPro" id="IPR003439">
    <property type="entry name" value="ABC_transporter-like_ATP-bd"/>
</dbReference>
<dbReference type="Pfam" id="PF00005">
    <property type="entry name" value="ABC_tran"/>
    <property type="match status" value="1"/>
</dbReference>
<keyword evidence="3" id="KW-0547">Nucleotide-binding</keyword>
<evidence type="ECO:0000259" key="5">
    <source>
        <dbReference type="PROSITE" id="PS50893"/>
    </source>
</evidence>
<dbReference type="GO" id="GO:0016887">
    <property type="term" value="F:ATP hydrolysis activity"/>
    <property type="evidence" value="ECO:0007669"/>
    <property type="project" value="InterPro"/>
</dbReference>
<reference evidence="6" key="1">
    <citation type="submission" date="2023-05" db="EMBL/GenBank/DDBJ databases">
        <title>Complete genome sequence of Agrobacterium larrymoorei CFBP5477.</title>
        <authorList>
            <person name="Yen H.-C."/>
            <person name="Chou L."/>
            <person name="Lin Y.-C."/>
            <person name="Lai E.-M."/>
            <person name="Kuo C.-H."/>
        </authorList>
    </citation>
    <scope>NUCLEOTIDE SEQUENCE</scope>
    <source>
        <strain evidence="6">CFBP5477</strain>
    </source>
</reference>
<dbReference type="InterPro" id="IPR017871">
    <property type="entry name" value="ABC_transporter-like_CS"/>
</dbReference>
<evidence type="ECO:0000256" key="2">
    <source>
        <dbReference type="ARBA" id="ARBA00022448"/>
    </source>
</evidence>
<feature type="domain" description="ABC transporter" evidence="5">
    <location>
        <begin position="2"/>
        <end position="228"/>
    </location>
</feature>
<evidence type="ECO:0000256" key="4">
    <source>
        <dbReference type="ARBA" id="ARBA00022840"/>
    </source>
</evidence>
<dbReference type="PANTHER" id="PTHR42788">
    <property type="entry name" value="TAURINE IMPORT ATP-BINDING PROTEIN-RELATED"/>
    <property type="match status" value="1"/>
</dbReference>
<sequence>MLTIDKLAKTFPNGTNAISDFNLEVEHGEVVAIIGGSGCGKSTLLRLVAGLERATQGQIVLRNKPLIEPDERVNLVFQEPRLFPWLNVADNIGFGLKHLPKQERDERISKALSRIGLSTYGDRWVRELSGGQAQRIALARALVVAPEVLLLDEPFSALDAMTRTDLQEHLANLWLEQRTTMLLVTHDIEEAVVLADRIVVMQPSPGRIFETVTVDLPRKRDRNSAAVTSLKRHLSLLLEHSLGTGSRAPAVVSAA</sequence>
<dbReference type="InterPro" id="IPR003593">
    <property type="entry name" value="AAA+_ATPase"/>
</dbReference>
<dbReference type="AlphaFoldDB" id="A0AAF0KK07"/>
<evidence type="ECO:0000256" key="3">
    <source>
        <dbReference type="ARBA" id="ARBA00022741"/>
    </source>
</evidence>
<keyword evidence="2" id="KW-0813">Transport</keyword>
<evidence type="ECO:0000313" key="7">
    <source>
        <dbReference type="Proteomes" id="UP000298664"/>
    </source>
</evidence>
<dbReference type="SUPFAM" id="SSF52540">
    <property type="entry name" value="P-loop containing nucleoside triphosphate hydrolases"/>
    <property type="match status" value="1"/>
</dbReference>
<dbReference type="Gene3D" id="3.40.50.300">
    <property type="entry name" value="P-loop containing nucleotide triphosphate hydrolases"/>
    <property type="match status" value="1"/>
</dbReference>
<protein>
    <submittedName>
        <fullName evidence="6">ABC transporter ATP-binding protein</fullName>
    </submittedName>
</protein>